<evidence type="ECO:0000256" key="1">
    <source>
        <dbReference type="SAM" id="SignalP"/>
    </source>
</evidence>
<accession>A0A2T6KKC0</accession>
<dbReference type="EMBL" id="QBUD01000003">
    <property type="protein sequence ID" value="PUB16385.1"/>
    <property type="molecule type" value="Genomic_DNA"/>
</dbReference>
<evidence type="ECO:0000313" key="3">
    <source>
        <dbReference type="Proteomes" id="UP000244523"/>
    </source>
</evidence>
<protein>
    <recommendedName>
        <fullName evidence="4">Lipoprotein</fullName>
    </recommendedName>
</protein>
<dbReference type="RefSeq" id="WP_108385982.1">
    <property type="nucleotide sequence ID" value="NZ_QBUD01000003.1"/>
</dbReference>
<dbReference type="OrthoDB" id="7691501at2"/>
<feature type="signal peptide" evidence="1">
    <location>
        <begin position="1"/>
        <end position="17"/>
    </location>
</feature>
<dbReference type="PROSITE" id="PS51257">
    <property type="entry name" value="PROKAR_LIPOPROTEIN"/>
    <property type="match status" value="1"/>
</dbReference>
<evidence type="ECO:0000313" key="2">
    <source>
        <dbReference type="EMBL" id="PUB16385.1"/>
    </source>
</evidence>
<keyword evidence="3" id="KW-1185">Reference proteome</keyword>
<dbReference type="AlphaFoldDB" id="A0A2T6KKC0"/>
<keyword evidence="1" id="KW-0732">Signal</keyword>
<evidence type="ECO:0008006" key="4">
    <source>
        <dbReference type="Google" id="ProtNLM"/>
    </source>
</evidence>
<reference evidence="2 3" key="1">
    <citation type="submission" date="2018-04" db="EMBL/GenBank/DDBJ databases">
        <title>Genomic Encyclopedia of Archaeal and Bacterial Type Strains, Phase II (KMG-II): from individual species to whole genera.</title>
        <authorList>
            <person name="Goeker M."/>
        </authorList>
    </citation>
    <scope>NUCLEOTIDE SEQUENCE [LARGE SCALE GENOMIC DNA]</scope>
    <source>
        <strain evidence="2 3">DSM 29955</strain>
    </source>
</reference>
<organism evidence="2 3">
    <name type="scientific">Yoonia sediminilitoris</name>
    <dbReference type="NCBI Taxonomy" id="1286148"/>
    <lineage>
        <taxon>Bacteria</taxon>
        <taxon>Pseudomonadati</taxon>
        <taxon>Pseudomonadota</taxon>
        <taxon>Alphaproteobacteria</taxon>
        <taxon>Rhodobacterales</taxon>
        <taxon>Paracoccaceae</taxon>
        <taxon>Yoonia</taxon>
    </lineage>
</organism>
<gene>
    <name evidence="2" type="ORF">C8N45_103240</name>
</gene>
<name>A0A2T6KKC0_9RHOB</name>
<feature type="chain" id="PRO_5015439598" description="Lipoprotein" evidence="1">
    <location>
        <begin position="18"/>
        <end position="97"/>
    </location>
</feature>
<comment type="caution">
    <text evidence="2">The sequence shown here is derived from an EMBL/GenBank/DDBJ whole genome shotgun (WGS) entry which is preliminary data.</text>
</comment>
<proteinExistence type="predicted"/>
<dbReference type="Proteomes" id="UP000244523">
    <property type="component" value="Unassembled WGS sequence"/>
</dbReference>
<sequence>MIWRAALVVSLAMSACAPTPPTPEQAAQRCEERARAAQGPEVGLTIGANSESGPFASGSIGITSDFVRGADPLAIYESCVMNLTGQPPIRPPRLRAI</sequence>